<comment type="caution">
    <text evidence="14">Lacks conserved residue(s) required for the propagation of feature annotation.</text>
</comment>
<gene>
    <name evidence="18" type="primary">hflB</name>
    <name evidence="14" type="synonym">ftsH</name>
    <name evidence="18" type="ORF">EPA93_41345</name>
</gene>
<evidence type="ECO:0000256" key="9">
    <source>
        <dbReference type="ARBA" id="ARBA00022840"/>
    </source>
</evidence>
<evidence type="ECO:0000256" key="15">
    <source>
        <dbReference type="RuleBase" id="RU003651"/>
    </source>
</evidence>
<proteinExistence type="inferred from homology"/>
<keyword evidence="7 14" id="KW-0378">Hydrolase</keyword>
<comment type="subcellular location">
    <subcellularLocation>
        <location evidence="14">Cell membrane</location>
        <topology evidence="14">Multi-pass membrane protein</topology>
        <orientation evidence="14">Cytoplasmic side</orientation>
    </subcellularLocation>
    <subcellularLocation>
        <location evidence="1">Membrane</location>
    </subcellularLocation>
</comment>
<keyword evidence="9 14" id="KW-0067">ATP-binding</keyword>
<evidence type="ECO:0000256" key="5">
    <source>
        <dbReference type="ARBA" id="ARBA00022723"/>
    </source>
</evidence>
<dbReference type="Pfam" id="PF17862">
    <property type="entry name" value="AAA_lid_3"/>
    <property type="match status" value="1"/>
</dbReference>
<dbReference type="NCBIfam" id="TIGR01241">
    <property type="entry name" value="FtsH_fam"/>
    <property type="match status" value="1"/>
</dbReference>
<dbReference type="Proteomes" id="UP000290365">
    <property type="component" value="Chromosome"/>
</dbReference>
<keyword evidence="19" id="KW-1185">Reference proteome</keyword>
<dbReference type="InterPro" id="IPR003959">
    <property type="entry name" value="ATPase_AAA_core"/>
</dbReference>
<dbReference type="Pfam" id="PF00004">
    <property type="entry name" value="AAA"/>
    <property type="match status" value="1"/>
</dbReference>
<reference evidence="18 19" key="1">
    <citation type="submission" date="2019-01" db="EMBL/GenBank/DDBJ databases">
        <title>Ktedonosporobacter rubrisoli SCAWS-G2.</title>
        <authorList>
            <person name="Huang Y."/>
            <person name="Yan B."/>
        </authorList>
    </citation>
    <scope>NUCLEOTIDE SEQUENCE [LARGE SCALE GENOMIC DNA]</scope>
    <source>
        <strain evidence="18 19">SCAWS-G2</strain>
    </source>
</reference>
<dbReference type="SMART" id="SM00382">
    <property type="entry name" value="AAA"/>
    <property type="match status" value="1"/>
</dbReference>
<dbReference type="GO" id="GO:0004222">
    <property type="term" value="F:metalloendopeptidase activity"/>
    <property type="evidence" value="ECO:0007669"/>
    <property type="project" value="InterPro"/>
</dbReference>
<evidence type="ECO:0000256" key="14">
    <source>
        <dbReference type="HAMAP-Rule" id="MF_01458"/>
    </source>
</evidence>
<evidence type="ECO:0000256" key="7">
    <source>
        <dbReference type="ARBA" id="ARBA00022801"/>
    </source>
</evidence>
<dbReference type="OrthoDB" id="9809379at2"/>
<dbReference type="PROSITE" id="PS00674">
    <property type="entry name" value="AAA"/>
    <property type="match status" value="1"/>
</dbReference>
<dbReference type="RefSeq" id="WP_129893152.1">
    <property type="nucleotide sequence ID" value="NZ_CP035758.1"/>
</dbReference>
<evidence type="ECO:0000256" key="8">
    <source>
        <dbReference type="ARBA" id="ARBA00022833"/>
    </source>
</evidence>
<dbReference type="Pfam" id="PF01434">
    <property type="entry name" value="Peptidase_M41"/>
    <property type="match status" value="1"/>
</dbReference>
<keyword evidence="6 14" id="KW-0547">Nucleotide-binding</keyword>
<feature type="binding site" evidence="14">
    <location>
        <position position="450"/>
    </location>
    <ligand>
        <name>Zn(2+)</name>
        <dbReference type="ChEBI" id="CHEBI:29105"/>
        <note>catalytic</note>
    </ligand>
</feature>
<evidence type="ECO:0000256" key="1">
    <source>
        <dbReference type="ARBA" id="ARBA00004370"/>
    </source>
</evidence>
<feature type="active site" evidence="14">
    <location>
        <position position="451"/>
    </location>
</feature>
<feature type="region of interest" description="Disordered" evidence="16">
    <location>
        <begin position="1"/>
        <end position="24"/>
    </location>
</feature>
<keyword evidence="11 14" id="KW-0482">Metalloprotease</keyword>
<dbReference type="GO" id="GO:0016887">
    <property type="term" value="F:ATP hydrolysis activity"/>
    <property type="evidence" value="ECO:0007669"/>
    <property type="project" value="UniProtKB-UniRule"/>
</dbReference>
<evidence type="ECO:0000256" key="13">
    <source>
        <dbReference type="ARBA" id="ARBA00061570"/>
    </source>
</evidence>
<dbReference type="InterPro" id="IPR027417">
    <property type="entry name" value="P-loop_NTPase"/>
</dbReference>
<dbReference type="CDD" id="cd19501">
    <property type="entry name" value="RecA-like_FtsH"/>
    <property type="match status" value="1"/>
</dbReference>
<evidence type="ECO:0000256" key="16">
    <source>
        <dbReference type="SAM" id="MobiDB-lite"/>
    </source>
</evidence>
<dbReference type="KEGG" id="kbs:EPA93_41345"/>
<keyword evidence="8 14" id="KW-0862">Zinc</keyword>
<feature type="compositionally biased region" description="Basic and acidic residues" evidence="16">
    <location>
        <begin position="1"/>
        <end position="10"/>
    </location>
</feature>
<dbReference type="Gene3D" id="3.40.50.300">
    <property type="entry name" value="P-loop containing nucleotide triphosphate hydrolases"/>
    <property type="match status" value="1"/>
</dbReference>
<dbReference type="PANTHER" id="PTHR23076:SF97">
    <property type="entry name" value="ATP-DEPENDENT ZINC METALLOPROTEASE YME1L1"/>
    <property type="match status" value="1"/>
</dbReference>
<keyword evidence="12 14" id="KW-0472">Membrane</keyword>
<sequence>MDIPPKDKQETTNSSAKSRNPRSKIAPRLKKRHFVIRYAIPLALVVMGVFLLALAGFRLINLAVGAGAAQEKPISEVLNMADRHQLKSVTVSSSEVLATSKSGQQYHAFKEDGQAVTEIFRRDGVAVSIDSSQHNQWVQGGVDLLLVLLVAGSMFFFIRRSGVGGQAAPFARSRAKRFNETHPNVLFKDVAGVEEAKLELQEIVEFLKYPERFTAMGARTPKGVLLVGAPGTGKTLISRAVAGEAGVAFYSVSGSEFVEMFVGVGAARVRDLFKEAKEHAPCILFIDEIDAVGRQRSNSGTGGNDEREQTLNQLLVEMDGFDKHTNVVVIAATNRPDVLDPALLRPGRFDRRVMLDKPDIRGRLAILEVHAKDKPLAANVTLEDLARQTAGFSGADLANLLNEAALLAARNGQSDIRKPELEEAILRVMAGPERKSRVITEAEKAIIAYHEVGHAIVMRSMPGADPVQKVSAIARGMALGITVQAPAEDRYLLRRSELLAKMAGAMGGRAAEEIIFGDITTGASQDIEYVTNLARRMVCEFGMTALGNIALKMDPEGTSSISAETAAKIDAEVATLIDQAYNTALTILREKKEKLIAISEHLIQVETIDGAELDAMLFAA</sequence>
<dbReference type="InterPro" id="IPR003960">
    <property type="entry name" value="ATPase_AAA_CS"/>
</dbReference>
<dbReference type="InterPro" id="IPR000642">
    <property type="entry name" value="Peptidase_M41"/>
</dbReference>
<comment type="function">
    <text evidence="14">Acts as a processive, ATP-dependent zinc metallopeptidase for both cytoplasmic and membrane proteins. Plays a role in the quality control of integral membrane proteins.</text>
</comment>
<name>A0A4P6K2J3_KTERU</name>
<dbReference type="FunFam" id="1.20.58.760:FF:000001">
    <property type="entry name" value="ATP-dependent zinc metalloprotease FtsH"/>
    <property type="match status" value="1"/>
</dbReference>
<comment type="subunit">
    <text evidence="14">Homohexamer.</text>
</comment>
<keyword evidence="14" id="KW-1003">Cell membrane</keyword>
<dbReference type="GO" id="GO:0030163">
    <property type="term" value="P:protein catabolic process"/>
    <property type="evidence" value="ECO:0007669"/>
    <property type="project" value="UniProtKB-UniRule"/>
</dbReference>
<evidence type="ECO:0000256" key="2">
    <source>
        <dbReference type="ARBA" id="ARBA00010044"/>
    </source>
</evidence>
<dbReference type="EC" id="3.4.24.-" evidence="14"/>
<dbReference type="Gene3D" id="1.20.58.760">
    <property type="entry name" value="Peptidase M41"/>
    <property type="match status" value="1"/>
</dbReference>
<evidence type="ECO:0000256" key="12">
    <source>
        <dbReference type="ARBA" id="ARBA00023136"/>
    </source>
</evidence>
<dbReference type="InterPro" id="IPR003593">
    <property type="entry name" value="AAA+_ATPase"/>
</dbReference>
<feature type="binding site" evidence="14">
    <location>
        <position position="526"/>
    </location>
    <ligand>
        <name>Zn(2+)</name>
        <dbReference type="ChEBI" id="CHEBI:29105"/>
        <note>catalytic</note>
    </ligand>
</feature>
<comment type="cofactor">
    <cofactor evidence="14">
        <name>Zn(2+)</name>
        <dbReference type="ChEBI" id="CHEBI:29105"/>
    </cofactor>
    <text evidence="14">Binds 1 zinc ion per subunit.</text>
</comment>
<comment type="similarity">
    <text evidence="2 14">In the C-terminal section; belongs to the peptidase M41 family.</text>
</comment>
<keyword evidence="4 14" id="KW-0812">Transmembrane</keyword>
<dbReference type="GO" id="GO:0005886">
    <property type="term" value="C:plasma membrane"/>
    <property type="evidence" value="ECO:0007669"/>
    <property type="project" value="UniProtKB-SubCell"/>
</dbReference>
<dbReference type="InterPro" id="IPR005936">
    <property type="entry name" value="FtsH"/>
</dbReference>
<dbReference type="FunFam" id="3.40.50.300:FF:000001">
    <property type="entry name" value="ATP-dependent zinc metalloprotease FtsH"/>
    <property type="match status" value="1"/>
</dbReference>
<dbReference type="SUPFAM" id="SSF52540">
    <property type="entry name" value="P-loop containing nucleoside triphosphate hydrolases"/>
    <property type="match status" value="1"/>
</dbReference>
<dbReference type="AlphaFoldDB" id="A0A4P6K2J3"/>
<feature type="binding site" evidence="14">
    <location>
        <begin position="228"/>
        <end position="235"/>
    </location>
    <ligand>
        <name>ATP</name>
        <dbReference type="ChEBI" id="CHEBI:30616"/>
    </ligand>
</feature>
<keyword evidence="3 14" id="KW-0645">Protease</keyword>
<evidence type="ECO:0000313" key="19">
    <source>
        <dbReference type="Proteomes" id="UP000290365"/>
    </source>
</evidence>
<accession>A0A4P6K2J3</accession>
<organism evidence="18 19">
    <name type="scientific">Ktedonosporobacter rubrisoli</name>
    <dbReference type="NCBI Taxonomy" id="2509675"/>
    <lineage>
        <taxon>Bacteria</taxon>
        <taxon>Bacillati</taxon>
        <taxon>Chloroflexota</taxon>
        <taxon>Ktedonobacteria</taxon>
        <taxon>Ktedonobacterales</taxon>
        <taxon>Ktedonosporobacteraceae</taxon>
        <taxon>Ktedonosporobacter</taxon>
    </lineage>
</organism>
<evidence type="ECO:0000256" key="10">
    <source>
        <dbReference type="ARBA" id="ARBA00022989"/>
    </source>
</evidence>
<dbReference type="InterPro" id="IPR041569">
    <property type="entry name" value="AAA_lid_3"/>
</dbReference>
<evidence type="ECO:0000256" key="11">
    <source>
        <dbReference type="ARBA" id="ARBA00023049"/>
    </source>
</evidence>
<evidence type="ECO:0000256" key="6">
    <source>
        <dbReference type="ARBA" id="ARBA00022741"/>
    </source>
</evidence>
<feature type="transmembrane region" description="Helical" evidence="14">
    <location>
        <begin position="34"/>
        <end position="57"/>
    </location>
</feature>
<feature type="binding site" evidence="14">
    <location>
        <position position="454"/>
    </location>
    <ligand>
        <name>Zn(2+)</name>
        <dbReference type="ChEBI" id="CHEBI:29105"/>
        <note>catalytic</note>
    </ligand>
</feature>
<dbReference type="FunFam" id="1.10.8.60:FF:000001">
    <property type="entry name" value="ATP-dependent zinc metalloprotease FtsH"/>
    <property type="match status" value="1"/>
</dbReference>
<dbReference type="HAMAP" id="MF_01458">
    <property type="entry name" value="FtsH"/>
    <property type="match status" value="1"/>
</dbReference>
<dbReference type="GO" id="GO:0006508">
    <property type="term" value="P:proteolysis"/>
    <property type="evidence" value="ECO:0007669"/>
    <property type="project" value="UniProtKB-KW"/>
</dbReference>
<evidence type="ECO:0000259" key="17">
    <source>
        <dbReference type="SMART" id="SM00382"/>
    </source>
</evidence>
<dbReference type="GO" id="GO:0005524">
    <property type="term" value="F:ATP binding"/>
    <property type="evidence" value="ECO:0007669"/>
    <property type="project" value="UniProtKB-UniRule"/>
</dbReference>
<dbReference type="InterPro" id="IPR037219">
    <property type="entry name" value="Peptidase_M41-like"/>
</dbReference>
<feature type="domain" description="AAA+ ATPase" evidence="17">
    <location>
        <begin position="220"/>
        <end position="359"/>
    </location>
</feature>
<evidence type="ECO:0000256" key="3">
    <source>
        <dbReference type="ARBA" id="ARBA00022670"/>
    </source>
</evidence>
<dbReference type="GO" id="GO:0004176">
    <property type="term" value="F:ATP-dependent peptidase activity"/>
    <property type="evidence" value="ECO:0007669"/>
    <property type="project" value="InterPro"/>
</dbReference>
<evidence type="ECO:0000313" key="18">
    <source>
        <dbReference type="EMBL" id="QBD82083.1"/>
    </source>
</evidence>
<comment type="similarity">
    <text evidence="15">Belongs to the AAA ATPase family.</text>
</comment>
<dbReference type="PANTHER" id="PTHR23076">
    <property type="entry name" value="METALLOPROTEASE M41 FTSH"/>
    <property type="match status" value="1"/>
</dbReference>
<keyword evidence="5 14" id="KW-0479">Metal-binding</keyword>
<dbReference type="GO" id="GO:0008270">
    <property type="term" value="F:zinc ion binding"/>
    <property type="evidence" value="ECO:0007669"/>
    <property type="project" value="UniProtKB-UniRule"/>
</dbReference>
<dbReference type="SUPFAM" id="SSF140990">
    <property type="entry name" value="FtsH protease domain-like"/>
    <property type="match status" value="1"/>
</dbReference>
<keyword evidence="10 14" id="KW-1133">Transmembrane helix</keyword>
<comment type="similarity">
    <text evidence="13 14">In the central section; belongs to the AAA ATPase family.</text>
</comment>
<evidence type="ECO:0000256" key="4">
    <source>
        <dbReference type="ARBA" id="ARBA00022692"/>
    </source>
</evidence>
<protein>
    <recommendedName>
        <fullName evidence="14">ATP-dependent zinc metalloprotease FtsH</fullName>
        <ecNumber evidence="14">3.4.24.-</ecNumber>
    </recommendedName>
</protein>
<dbReference type="EMBL" id="CP035758">
    <property type="protein sequence ID" value="QBD82083.1"/>
    <property type="molecule type" value="Genomic_DNA"/>
</dbReference>
<dbReference type="Gene3D" id="1.10.8.60">
    <property type="match status" value="1"/>
</dbReference>